<comment type="caution">
    <text evidence="1">The sequence shown here is derived from an EMBL/GenBank/DDBJ whole genome shotgun (WGS) entry which is preliminary data.</text>
</comment>
<name>A0A0A2GCZ4_9PORP</name>
<dbReference type="PROSITE" id="PS51257">
    <property type="entry name" value="PROKAR_LIPOPROTEIN"/>
    <property type="match status" value="1"/>
</dbReference>
<dbReference type="AlphaFoldDB" id="A0A0A2GCZ4"/>
<dbReference type="eggNOG" id="ENOG503468A">
    <property type="taxonomic scope" value="Bacteria"/>
</dbReference>
<proteinExistence type="predicted"/>
<sequence length="231" mass="27082">MIMKKRIIQIALVCLFVTVMFSCITQRSLFFTRQAFINRSNNSIESDDQFVLRIAPSVLNLEKKELTFGEDLLSKNMRKYVSTILQECHSSQDTLIAVSKDFIVLKCAKTAQELDANYIYNFCFDTGRWICSYVDAIAKDIPFIDKPCIFFRKVYVVKRKNRMIVKDYFKDFSIIYVIQGKNRKTDFYTTSVWNPSDFPTLITTTNYIRERIDPISYDIAKNKCFNSIDKL</sequence>
<dbReference type="Proteomes" id="UP000030134">
    <property type="component" value="Unassembled WGS sequence"/>
</dbReference>
<accession>A0A0A2GCZ4</accession>
<evidence type="ECO:0000313" key="1">
    <source>
        <dbReference type="EMBL" id="KGN98299.1"/>
    </source>
</evidence>
<dbReference type="EMBL" id="JQZW01000008">
    <property type="protein sequence ID" value="KGN98299.1"/>
    <property type="molecule type" value="Genomic_DNA"/>
</dbReference>
<evidence type="ECO:0008006" key="3">
    <source>
        <dbReference type="Google" id="ProtNLM"/>
    </source>
</evidence>
<organism evidence="1 2">
    <name type="scientific">Porphyromonas gingivicanis</name>
    <dbReference type="NCBI Taxonomy" id="266762"/>
    <lineage>
        <taxon>Bacteria</taxon>
        <taxon>Pseudomonadati</taxon>
        <taxon>Bacteroidota</taxon>
        <taxon>Bacteroidia</taxon>
        <taxon>Bacteroidales</taxon>
        <taxon>Porphyromonadaceae</taxon>
        <taxon>Porphyromonas</taxon>
    </lineage>
</organism>
<keyword evidence="2" id="KW-1185">Reference proteome</keyword>
<gene>
    <name evidence="1" type="ORF">HQ36_05235</name>
</gene>
<evidence type="ECO:0000313" key="2">
    <source>
        <dbReference type="Proteomes" id="UP000030134"/>
    </source>
</evidence>
<protein>
    <recommendedName>
        <fullName evidence="3">Lipoprotein</fullName>
    </recommendedName>
</protein>
<reference evidence="1 2" key="1">
    <citation type="submission" date="2014-08" db="EMBL/GenBank/DDBJ databases">
        <title>Porphyromonas gingivicanis strain:COT-022_OH1391 Genome sequencing.</title>
        <authorList>
            <person name="Wallis C."/>
            <person name="Deusch O."/>
            <person name="O'Flynn C."/>
            <person name="Davis I."/>
            <person name="Jospin G."/>
            <person name="Darling A.E."/>
            <person name="Coil D.A."/>
            <person name="Alexiev A."/>
            <person name="Horsfall A."/>
            <person name="Kirkwood N."/>
            <person name="Harris S."/>
            <person name="Eisen J.A."/>
        </authorList>
    </citation>
    <scope>NUCLEOTIDE SEQUENCE [LARGE SCALE GENOMIC DNA]</scope>
    <source>
        <strain evidence="2">COT-022 OH1391</strain>
    </source>
</reference>